<evidence type="ECO:0000256" key="2">
    <source>
        <dbReference type="SAM" id="SignalP"/>
    </source>
</evidence>
<keyword evidence="1" id="KW-0677">Repeat</keyword>
<comment type="caution">
    <text evidence="4">The sequence shown here is derived from an EMBL/GenBank/DDBJ whole genome shotgun (WGS) entry which is preliminary data.</text>
</comment>
<dbReference type="PANTHER" id="PTHR43308">
    <property type="entry name" value="OUTER MEMBRANE PROTEIN ALPHA-RELATED"/>
    <property type="match status" value="1"/>
</dbReference>
<dbReference type="EMBL" id="QVIA01000002">
    <property type="protein sequence ID" value="RGC35139.1"/>
    <property type="molecule type" value="Genomic_DNA"/>
</dbReference>
<proteinExistence type="predicted"/>
<accession>A0A3E2X1I0</accession>
<feature type="domain" description="SLH" evidence="3">
    <location>
        <begin position="100"/>
        <end position="163"/>
    </location>
</feature>
<organism evidence="4 5">
    <name type="scientific">Hungatella hathewayi</name>
    <dbReference type="NCBI Taxonomy" id="154046"/>
    <lineage>
        <taxon>Bacteria</taxon>
        <taxon>Bacillati</taxon>
        <taxon>Bacillota</taxon>
        <taxon>Clostridia</taxon>
        <taxon>Lachnospirales</taxon>
        <taxon>Lachnospiraceae</taxon>
        <taxon>Hungatella</taxon>
    </lineage>
</organism>
<dbReference type="InterPro" id="IPR001119">
    <property type="entry name" value="SLH_dom"/>
</dbReference>
<evidence type="ECO:0000259" key="3">
    <source>
        <dbReference type="PROSITE" id="PS51272"/>
    </source>
</evidence>
<dbReference type="Proteomes" id="UP000261111">
    <property type="component" value="Unassembled WGS sequence"/>
</dbReference>
<evidence type="ECO:0000256" key="1">
    <source>
        <dbReference type="ARBA" id="ARBA00022737"/>
    </source>
</evidence>
<dbReference type="InterPro" id="IPR051465">
    <property type="entry name" value="Cell_Envelope_Struct_Comp"/>
</dbReference>
<gene>
    <name evidence="4" type="ORF">DWX41_02845</name>
</gene>
<evidence type="ECO:0000313" key="5">
    <source>
        <dbReference type="Proteomes" id="UP000261111"/>
    </source>
</evidence>
<sequence length="286" mass="31492">MWCYEVQKKRRKSMKKRFLSLLSVVSMTVSLFVNPVMAKDVSNYHDVPTNAWYYEYVADVAQKELMTGLNENTFGPTMNLARGQFSTVIYRMSDSPDASYEAIFSDVPDGQFYSLPITWANGNGIVTGYGNGKFGPADSLTREQMVTMLYRYANVNSMDTSTATDYSDFPDAGQVSSFASQAMSWAVGNGIISGDQGRLNPQGNVSRAVCATMISRFTGGPSITPPVIPDTPETGSTYVLNTSTHKFHYPSCRDVNKIAQENYASSDRSRDELIADGYSSCGHCNP</sequence>
<feature type="signal peptide" evidence="2">
    <location>
        <begin position="1"/>
        <end position="38"/>
    </location>
</feature>
<dbReference type="SUPFAM" id="SSF57884">
    <property type="entry name" value="Ada DNA repair protein, N-terminal domain (N-Ada 10)"/>
    <property type="match status" value="1"/>
</dbReference>
<evidence type="ECO:0000313" key="4">
    <source>
        <dbReference type="EMBL" id="RGC35139.1"/>
    </source>
</evidence>
<dbReference type="AlphaFoldDB" id="A0A3E2X1I0"/>
<feature type="chain" id="PRO_5017828334" evidence="2">
    <location>
        <begin position="39"/>
        <end position="286"/>
    </location>
</feature>
<dbReference type="PROSITE" id="PS51272">
    <property type="entry name" value="SLH"/>
    <property type="match status" value="3"/>
</dbReference>
<name>A0A3E2X1I0_9FIRM</name>
<dbReference type="Gene3D" id="3.40.10.10">
    <property type="entry name" value="DNA Methylphosphotriester Repair Domain"/>
    <property type="match status" value="1"/>
</dbReference>
<keyword evidence="2" id="KW-0732">Signal</keyword>
<reference evidence="4 5" key="1">
    <citation type="submission" date="2018-08" db="EMBL/GenBank/DDBJ databases">
        <title>A genome reference for cultivated species of the human gut microbiota.</title>
        <authorList>
            <person name="Zou Y."/>
            <person name="Xue W."/>
            <person name="Luo G."/>
        </authorList>
    </citation>
    <scope>NUCLEOTIDE SEQUENCE [LARGE SCALE GENOMIC DNA]</scope>
    <source>
        <strain evidence="4 5">AF19-21</strain>
    </source>
</reference>
<feature type="domain" description="SLH" evidence="3">
    <location>
        <begin position="40"/>
        <end position="99"/>
    </location>
</feature>
<feature type="domain" description="SLH" evidence="3">
    <location>
        <begin position="166"/>
        <end position="228"/>
    </location>
</feature>
<protein>
    <submittedName>
        <fullName evidence="4">S-layer homology domain-containing protein</fullName>
    </submittedName>
</protein>
<dbReference type="Pfam" id="PF00395">
    <property type="entry name" value="SLH"/>
    <property type="match status" value="3"/>
</dbReference>
<dbReference type="InterPro" id="IPR035451">
    <property type="entry name" value="Ada-like_dom_sf"/>
</dbReference>